<evidence type="ECO:0000313" key="2">
    <source>
        <dbReference type="EMBL" id="ETO21713.1"/>
    </source>
</evidence>
<evidence type="ECO:0000313" key="3">
    <source>
        <dbReference type="Proteomes" id="UP000023152"/>
    </source>
</evidence>
<keyword evidence="1" id="KW-0812">Transmembrane</keyword>
<keyword evidence="1" id="KW-0472">Membrane</keyword>
<name>X6N718_RETFI</name>
<keyword evidence="1" id="KW-1133">Transmembrane helix</keyword>
<comment type="caution">
    <text evidence="2">The sequence shown here is derived from an EMBL/GenBank/DDBJ whole genome shotgun (WGS) entry which is preliminary data.</text>
</comment>
<protein>
    <submittedName>
        <fullName evidence="2">Uncharacterized protein</fullName>
    </submittedName>
</protein>
<reference evidence="2 3" key="1">
    <citation type="journal article" date="2013" name="Curr. Biol.">
        <title>The Genome of the Foraminiferan Reticulomyxa filosa.</title>
        <authorList>
            <person name="Glockner G."/>
            <person name="Hulsmann N."/>
            <person name="Schleicher M."/>
            <person name="Noegel A.A."/>
            <person name="Eichinger L."/>
            <person name="Gallinger C."/>
            <person name="Pawlowski J."/>
            <person name="Sierra R."/>
            <person name="Euteneuer U."/>
            <person name="Pillet L."/>
            <person name="Moustafa A."/>
            <person name="Platzer M."/>
            <person name="Groth M."/>
            <person name="Szafranski K."/>
            <person name="Schliwa M."/>
        </authorList>
    </citation>
    <scope>NUCLEOTIDE SEQUENCE [LARGE SCALE GENOMIC DNA]</scope>
</reference>
<organism evidence="2 3">
    <name type="scientific">Reticulomyxa filosa</name>
    <dbReference type="NCBI Taxonomy" id="46433"/>
    <lineage>
        <taxon>Eukaryota</taxon>
        <taxon>Sar</taxon>
        <taxon>Rhizaria</taxon>
        <taxon>Retaria</taxon>
        <taxon>Foraminifera</taxon>
        <taxon>Monothalamids</taxon>
        <taxon>Reticulomyxidae</taxon>
        <taxon>Reticulomyxa</taxon>
    </lineage>
</organism>
<keyword evidence="3" id="KW-1185">Reference proteome</keyword>
<feature type="transmembrane region" description="Helical" evidence="1">
    <location>
        <begin position="151"/>
        <end position="176"/>
    </location>
</feature>
<evidence type="ECO:0000256" key="1">
    <source>
        <dbReference type="SAM" id="Phobius"/>
    </source>
</evidence>
<gene>
    <name evidence="2" type="ORF">RFI_15490</name>
</gene>
<dbReference type="AlphaFoldDB" id="X6N718"/>
<feature type="transmembrane region" description="Helical" evidence="1">
    <location>
        <begin position="92"/>
        <end position="114"/>
    </location>
</feature>
<accession>X6N718</accession>
<sequence>MVIQFVWCHILSIFSLQNWHHCNEAEIVELLKKKDEDDRKDYLAKRPKLLEIFPLEIANLIYDHENGEKYDSIYRKHVDLSKLRTSCRGKHTIALVPFVLGYIELLSFLAFFILRCVEFFDIEINMKKGLSQEKEKELRRGESRWFTHRTMLFYVSSVWLLALTIHVCGIIFYYCYCKFVHQHNLQLFFYVLSKKLLLNRDGRDHSNNNCNYNNRDGSNHRIVDDNGNSNDNLLSNKIQHGITSSFQDRSQSVDTNAFLLPFLSFQMWCNLYPLECLLPEWRNGRQRQSLVNNHYVMAFILSKYASIWLCYSNVGFFCGMTLLLPPSNSLSISMILFTSSS</sequence>
<dbReference type="Proteomes" id="UP000023152">
    <property type="component" value="Unassembled WGS sequence"/>
</dbReference>
<feature type="transmembrane region" description="Helical" evidence="1">
    <location>
        <begin position="295"/>
        <end position="324"/>
    </location>
</feature>
<proteinExistence type="predicted"/>
<dbReference type="EMBL" id="ASPP01011373">
    <property type="protein sequence ID" value="ETO21713.1"/>
    <property type="molecule type" value="Genomic_DNA"/>
</dbReference>